<proteinExistence type="predicted"/>
<organism evidence="1">
    <name type="scientific">Salmonella enterica I</name>
    <dbReference type="NCBI Taxonomy" id="59201"/>
    <lineage>
        <taxon>Bacteria</taxon>
        <taxon>Pseudomonadati</taxon>
        <taxon>Pseudomonadota</taxon>
        <taxon>Gammaproteobacteria</taxon>
        <taxon>Enterobacterales</taxon>
        <taxon>Enterobacteriaceae</taxon>
        <taxon>Salmonella</taxon>
    </lineage>
</organism>
<gene>
    <name evidence="1" type="ORF">DSF98_22105</name>
</gene>
<dbReference type="EMBL" id="AAACIV010000027">
    <property type="protein sequence ID" value="EAA7255325.1"/>
    <property type="molecule type" value="Genomic_DNA"/>
</dbReference>
<sequence>MNSPDMAVLDVQYLYWCDIQLIGYASGDYFFKLITKSGHEFIYEPGDFGWEYLNFQFHQNVNEMTDEIERSLGYCDYQE</sequence>
<protein>
    <submittedName>
        <fullName evidence="1">Uncharacterized protein</fullName>
    </submittedName>
</protein>
<evidence type="ECO:0000313" key="1">
    <source>
        <dbReference type="EMBL" id="EAA7255325.1"/>
    </source>
</evidence>
<reference evidence="1" key="1">
    <citation type="submission" date="2018-07" db="EMBL/GenBank/DDBJ databases">
        <authorList>
            <person name="Ashton P.M."/>
            <person name="Dallman T."/>
            <person name="Nair S."/>
            <person name="De Pinna E."/>
            <person name="Peters T."/>
            <person name="Grant K."/>
        </authorList>
    </citation>
    <scope>NUCLEOTIDE SEQUENCE [LARGE SCALE GENOMIC DNA]</scope>
    <source>
        <strain evidence="1">440016</strain>
    </source>
</reference>
<comment type="caution">
    <text evidence="1">The sequence shown here is derived from an EMBL/GenBank/DDBJ whole genome shotgun (WGS) entry which is preliminary data.</text>
</comment>
<dbReference type="AlphaFoldDB" id="A0A3V2NZE8"/>
<name>A0A3V2NZE8_SALET</name>
<accession>A0A3V2NZE8</accession>
<dbReference type="Proteomes" id="UP000839682">
    <property type="component" value="Unassembled WGS sequence"/>
</dbReference>